<evidence type="ECO:0000256" key="1">
    <source>
        <dbReference type="ARBA" id="ARBA00004651"/>
    </source>
</evidence>
<evidence type="ECO:0000313" key="8">
    <source>
        <dbReference type="EMBL" id="RCG31011.1"/>
    </source>
</evidence>
<dbReference type="NCBIfam" id="TIGR03954">
    <property type="entry name" value="integ_memb_HG"/>
    <property type="match status" value="1"/>
</dbReference>
<evidence type="ECO:0000256" key="5">
    <source>
        <dbReference type="ARBA" id="ARBA00023136"/>
    </source>
</evidence>
<evidence type="ECO:0000259" key="7">
    <source>
        <dbReference type="Pfam" id="PF12823"/>
    </source>
</evidence>
<comment type="subcellular location">
    <subcellularLocation>
        <location evidence="1">Cell membrane</location>
        <topology evidence="1">Multi-pass membrane protein</topology>
    </subcellularLocation>
</comment>
<keyword evidence="2" id="KW-1003">Cell membrane</keyword>
<evidence type="ECO:0000313" key="9">
    <source>
        <dbReference type="Proteomes" id="UP000253094"/>
    </source>
</evidence>
<keyword evidence="5 6" id="KW-0472">Membrane</keyword>
<sequence length="107" mass="11516">MIVVESALKPFRVMAYIVGCMLLALVAAMVVKYGFDNATPAAIVSPVHGFVYAVYLLSALNLGLKARWSWPYTVGVLLAGTVPFLSFLIERKVAQRVQEQAAAVATA</sequence>
<dbReference type="Pfam" id="PF12823">
    <property type="entry name" value="DUF3817"/>
    <property type="match status" value="1"/>
</dbReference>
<evidence type="ECO:0000256" key="6">
    <source>
        <dbReference type="SAM" id="Phobius"/>
    </source>
</evidence>
<protein>
    <submittedName>
        <fullName evidence="8">DUF3817 domain-containing protein</fullName>
    </submittedName>
</protein>
<dbReference type="PANTHER" id="PTHR40077:SF2">
    <property type="entry name" value="MEMBRANE PROTEIN"/>
    <property type="match status" value="1"/>
</dbReference>
<feature type="transmembrane region" description="Helical" evidence="6">
    <location>
        <begin position="70"/>
        <end position="89"/>
    </location>
</feature>
<dbReference type="EMBL" id="QOIL01000006">
    <property type="protein sequence ID" value="RCG31011.1"/>
    <property type="molecule type" value="Genomic_DNA"/>
</dbReference>
<feature type="transmembrane region" description="Helical" evidence="6">
    <location>
        <begin position="43"/>
        <end position="64"/>
    </location>
</feature>
<accession>A0A367FL81</accession>
<dbReference type="Proteomes" id="UP000253094">
    <property type="component" value="Unassembled WGS sequence"/>
</dbReference>
<dbReference type="AlphaFoldDB" id="A0A367FL81"/>
<feature type="domain" description="DUF3817" evidence="7">
    <location>
        <begin position="8"/>
        <end position="94"/>
    </location>
</feature>
<dbReference type="OrthoDB" id="9342687at2"/>
<dbReference type="GO" id="GO:0005886">
    <property type="term" value="C:plasma membrane"/>
    <property type="evidence" value="ECO:0007669"/>
    <property type="project" value="UniProtKB-SubCell"/>
</dbReference>
<dbReference type="PANTHER" id="PTHR40077">
    <property type="entry name" value="MEMBRANE PROTEIN-RELATED"/>
    <property type="match status" value="1"/>
</dbReference>
<organism evidence="8 9">
    <name type="scientific">Sphaerisporangium album</name>
    <dbReference type="NCBI Taxonomy" id="509200"/>
    <lineage>
        <taxon>Bacteria</taxon>
        <taxon>Bacillati</taxon>
        <taxon>Actinomycetota</taxon>
        <taxon>Actinomycetes</taxon>
        <taxon>Streptosporangiales</taxon>
        <taxon>Streptosporangiaceae</taxon>
        <taxon>Sphaerisporangium</taxon>
    </lineage>
</organism>
<feature type="transmembrane region" description="Helical" evidence="6">
    <location>
        <begin position="13"/>
        <end position="31"/>
    </location>
</feature>
<evidence type="ECO:0000256" key="3">
    <source>
        <dbReference type="ARBA" id="ARBA00022692"/>
    </source>
</evidence>
<dbReference type="RefSeq" id="WP_114029145.1">
    <property type="nucleotide sequence ID" value="NZ_QOIL01000006.1"/>
</dbReference>
<evidence type="ECO:0000256" key="2">
    <source>
        <dbReference type="ARBA" id="ARBA00022475"/>
    </source>
</evidence>
<keyword evidence="3 6" id="KW-0812">Transmembrane</keyword>
<gene>
    <name evidence="8" type="ORF">DQ384_13790</name>
</gene>
<comment type="caution">
    <text evidence="8">The sequence shown here is derived from an EMBL/GenBank/DDBJ whole genome shotgun (WGS) entry which is preliminary data.</text>
</comment>
<keyword evidence="9" id="KW-1185">Reference proteome</keyword>
<reference evidence="8 9" key="1">
    <citation type="submission" date="2018-06" db="EMBL/GenBank/DDBJ databases">
        <title>Sphaerisporangium craniellae sp. nov., isolated from a marine sponge in the South China Sea.</title>
        <authorList>
            <person name="Li L."/>
        </authorList>
    </citation>
    <scope>NUCLEOTIDE SEQUENCE [LARGE SCALE GENOMIC DNA]</scope>
    <source>
        <strain evidence="8 9">CCTCC AA 208026</strain>
    </source>
</reference>
<keyword evidence="4 6" id="KW-1133">Transmembrane helix</keyword>
<dbReference type="InterPro" id="IPR023845">
    <property type="entry name" value="DUF3817_TM"/>
</dbReference>
<proteinExistence type="predicted"/>
<name>A0A367FL81_9ACTN</name>
<evidence type="ECO:0000256" key="4">
    <source>
        <dbReference type="ARBA" id="ARBA00022989"/>
    </source>
</evidence>